<feature type="domain" description="FBD" evidence="1">
    <location>
        <begin position="367"/>
        <end position="435"/>
    </location>
</feature>
<dbReference type="SMART" id="SM00579">
    <property type="entry name" value="FBD"/>
    <property type="match status" value="1"/>
</dbReference>
<dbReference type="InterPro" id="IPR055294">
    <property type="entry name" value="FBL60-like"/>
</dbReference>
<dbReference type="EMBL" id="CM002873">
    <property type="protein sequence ID" value="KFK34657.1"/>
    <property type="molecule type" value="Genomic_DNA"/>
</dbReference>
<dbReference type="InterPro" id="IPR006566">
    <property type="entry name" value="FBD"/>
</dbReference>
<dbReference type="Gene3D" id="3.80.10.10">
    <property type="entry name" value="Ribonuclease Inhibitor"/>
    <property type="match status" value="1"/>
</dbReference>
<proteinExistence type="predicted"/>
<dbReference type="OMA" id="IICHIAS"/>
<dbReference type="InterPro" id="IPR032675">
    <property type="entry name" value="LRR_dom_sf"/>
</dbReference>
<keyword evidence="3" id="KW-1185">Reference proteome</keyword>
<sequence>MDRLSNLPDEIICHIASFLSAKEAAFTTVLSKRYLNLYNIIPNLEFDGSLRSFTDFVDGVLALPASTRIKRCSLKSKGNAKQAHYAHINRCLCDVLNRGVLDLELHMFVGKRYSLPFEVFTCKTVVKLKLGNNFVINALPNNASLPALETLILDHLRFKDRYGCAFEKLLSACIVLKELTINGMEWECWKWSGNVSSPTLQRLIIHRHGDNFYEFAVARITLNTPSLTYLECLDVIPDEYPIVNLDSLVEAKLNLMLTVNHIYDGLVDDSDIITSNPTNLIKGLRNVQIMNLTTPTFQTFYYFNEALPVFAKLHHLTITPLDEEFCWQFLPFLIKKAPNLETLTIDGPLHFDVTKPRSVCKCLFGYSFLFSCPLKVLHLTDYGGTIGEVKHLKHYLKKLSRLELVKLHYWQRAHDVRPPSLMIPVVPSKCKIEVTYS</sequence>
<evidence type="ECO:0000313" key="3">
    <source>
        <dbReference type="Proteomes" id="UP000029120"/>
    </source>
</evidence>
<accession>A0A087GXQ5</accession>
<dbReference type="SUPFAM" id="SSF52047">
    <property type="entry name" value="RNI-like"/>
    <property type="match status" value="1"/>
</dbReference>
<dbReference type="AlphaFoldDB" id="A0A087GXQ5"/>
<dbReference type="InterPro" id="IPR055411">
    <property type="entry name" value="LRR_FXL15/At3g58940/PEG3-like"/>
</dbReference>
<dbReference type="InterPro" id="IPR001810">
    <property type="entry name" value="F-box_dom"/>
</dbReference>
<dbReference type="Proteomes" id="UP000029120">
    <property type="component" value="Chromosome 5"/>
</dbReference>
<name>A0A087GXQ5_ARAAL</name>
<dbReference type="PANTHER" id="PTHR31293:SF12">
    <property type="entry name" value="RNI-LIKE SUPERFAMILY PROTEIN"/>
    <property type="match status" value="1"/>
</dbReference>
<reference evidence="3" key="1">
    <citation type="journal article" date="2015" name="Nat. Plants">
        <title>Genome expansion of Arabis alpina linked with retrotransposition and reduced symmetric DNA methylation.</title>
        <authorList>
            <person name="Willing E.M."/>
            <person name="Rawat V."/>
            <person name="Mandakova T."/>
            <person name="Maumus F."/>
            <person name="James G.V."/>
            <person name="Nordstroem K.J."/>
            <person name="Becker C."/>
            <person name="Warthmann N."/>
            <person name="Chica C."/>
            <person name="Szarzynska B."/>
            <person name="Zytnicki M."/>
            <person name="Albani M.C."/>
            <person name="Kiefer C."/>
            <person name="Bergonzi S."/>
            <person name="Castaings L."/>
            <person name="Mateos J.L."/>
            <person name="Berns M.C."/>
            <person name="Bujdoso N."/>
            <person name="Piofczyk T."/>
            <person name="de Lorenzo L."/>
            <person name="Barrero-Sicilia C."/>
            <person name="Mateos I."/>
            <person name="Piednoel M."/>
            <person name="Hagmann J."/>
            <person name="Chen-Min-Tao R."/>
            <person name="Iglesias-Fernandez R."/>
            <person name="Schuster S.C."/>
            <person name="Alonso-Blanco C."/>
            <person name="Roudier F."/>
            <person name="Carbonero P."/>
            <person name="Paz-Ares J."/>
            <person name="Davis S.J."/>
            <person name="Pecinka A."/>
            <person name="Quesneville H."/>
            <person name="Colot V."/>
            <person name="Lysak M.A."/>
            <person name="Weigel D."/>
            <person name="Coupland G."/>
            <person name="Schneeberger K."/>
        </authorList>
    </citation>
    <scope>NUCLEOTIDE SEQUENCE [LARGE SCALE GENOMIC DNA]</scope>
    <source>
        <strain evidence="3">cv. Pajares</strain>
    </source>
</reference>
<protein>
    <recommendedName>
        <fullName evidence="1">FBD domain-containing protein</fullName>
    </recommendedName>
</protein>
<dbReference type="OrthoDB" id="612216at2759"/>
<evidence type="ECO:0000313" key="2">
    <source>
        <dbReference type="EMBL" id="KFK34657.1"/>
    </source>
</evidence>
<dbReference type="Pfam" id="PF24758">
    <property type="entry name" value="LRR_At5g56370"/>
    <property type="match status" value="1"/>
</dbReference>
<dbReference type="SUPFAM" id="SSF81383">
    <property type="entry name" value="F-box domain"/>
    <property type="match status" value="1"/>
</dbReference>
<dbReference type="Pfam" id="PF00646">
    <property type="entry name" value="F-box"/>
    <property type="match status" value="1"/>
</dbReference>
<evidence type="ECO:0000259" key="1">
    <source>
        <dbReference type="SMART" id="SM00579"/>
    </source>
</evidence>
<dbReference type="PANTHER" id="PTHR31293">
    <property type="entry name" value="RNI-LIKE SUPERFAMILY PROTEIN"/>
    <property type="match status" value="1"/>
</dbReference>
<dbReference type="InterPro" id="IPR036047">
    <property type="entry name" value="F-box-like_dom_sf"/>
</dbReference>
<dbReference type="Gramene" id="KFK34657">
    <property type="protein sequence ID" value="KFK34657"/>
    <property type="gene ID" value="AALP_AA5G174500"/>
</dbReference>
<organism evidence="2 3">
    <name type="scientific">Arabis alpina</name>
    <name type="common">Alpine rock-cress</name>
    <dbReference type="NCBI Taxonomy" id="50452"/>
    <lineage>
        <taxon>Eukaryota</taxon>
        <taxon>Viridiplantae</taxon>
        <taxon>Streptophyta</taxon>
        <taxon>Embryophyta</taxon>
        <taxon>Tracheophyta</taxon>
        <taxon>Spermatophyta</taxon>
        <taxon>Magnoliopsida</taxon>
        <taxon>eudicotyledons</taxon>
        <taxon>Gunneridae</taxon>
        <taxon>Pentapetalae</taxon>
        <taxon>rosids</taxon>
        <taxon>malvids</taxon>
        <taxon>Brassicales</taxon>
        <taxon>Brassicaceae</taxon>
        <taxon>Arabideae</taxon>
        <taxon>Arabis</taxon>
    </lineage>
</organism>
<gene>
    <name evidence="2" type="ordered locus">AALP_Aa5g174500</name>
</gene>